<evidence type="ECO:0000313" key="9">
    <source>
        <dbReference type="Proteomes" id="UP000489600"/>
    </source>
</evidence>
<keyword evidence="2" id="KW-0929">Antimicrobial</keyword>
<gene>
    <name evidence="8" type="ORF">ANE_LOCUS22951</name>
</gene>
<feature type="signal peptide" evidence="6">
    <location>
        <begin position="1"/>
        <end position="25"/>
    </location>
</feature>
<sequence length="92" mass="9919">MASSKLLVAFALVVTMSISYDLIMAVGTGIYERIVPPTCYEGCNATFQAPECNKFCVGLAYKNGSCIDPEGSPPKPYYRCCCNPIILTPPSL</sequence>
<organism evidence="8 9">
    <name type="scientific">Arabis nemorensis</name>
    <dbReference type="NCBI Taxonomy" id="586526"/>
    <lineage>
        <taxon>Eukaryota</taxon>
        <taxon>Viridiplantae</taxon>
        <taxon>Streptophyta</taxon>
        <taxon>Embryophyta</taxon>
        <taxon>Tracheophyta</taxon>
        <taxon>Spermatophyta</taxon>
        <taxon>Magnoliopsida</taxon>
        <taxon>eudicotyledons</taxon>
        <taxon>Gunneridae</taxon>
        <taxon>Pentapetalae</taxon>
        <taxon>rosids</taxon>
        <taxon>malvids</taxon>
        <taxon>Brassicales</taxon>
        <taxon>Brassicaceae</taxon>
        <taxon>Arabideae</taxon>
        <taxon>Arabis</taxon>
    </lineage>
</organism>
<protein>
    <recommendedName>
        <fullName evidence="7">Defensin-like domain-containing protein</fullName>
    </recommendedName>
</protein>
<dbReference type="AlphaFoldDB" id="A0A565CFS3"/>
<reference evidence="8" key="1">
    <citation type="submission" date="2019-07" db="EMBL/GenBank/DDBJ databases">
        <authorList>
            <person name="Dittberner H."/>
        </authorList>
    </citation>
    <scope>NUCLEOTIDE SEQUENCE [LARGE SCALE GENOMIC DNA]</scope>
</reference>
<keyword evidence="9" id="KW-1185">Reference proteome</keyword>
<evidence type="ECO:0000256" key="1">
    <source>
        <dbReference type="ARBA" id="ARBA00006722"/>
    </source>
</evidence>
<evidence type="ECO:0000256" key="3">
    <source>
        <dbReference type="ARBA" id="ARBA00022577"/>
    </source>
</evidence>
<evidence type="ECO:0000256" key="4">
    <source>
        <dbReference type="ARBA" id="ARBA00022821"/>
    </source>
</evidence>
<evidence type="ECO:0000313" key="8">
    <source>
        <dbReference type="EMBL" id="VVB12507.1"/>
    </source>
</evidence>
<name>A0A565CFS3_9BRAS</name>
<dbReference type="Proteomes" id="UP000489600">
    <property type="component" value="Unassembled WGS sequence"/>
</dbReference>
<dbReference type="EMBL" id="CABITT030000007">
    <property type="protein sequence ID" value="VVB12507.1"/>
    <property type="molecule type" value="Genomic_DNA"/>
</dbReference>
<dbReference type="GO" id="GO:0050832">
    <property type="term" value="P:defense response to fungus"/>
    <property type="evidence" value="ECO:0007669"/>
    <property type="project" value="UniProtKB-KW"/>
</dbReference>
<dbReference type="Pfam" id="PF24552">
    <property type="entry name" value="Defensin"/>
    <property type="match status" value="1"/>
</dbReference>
<feature type="chain" id="PRO_5021838359" description="Defensin-like domain-containing protein" evidence="6">
    <location>
        <begin position="26"/>
        <end position="92"/>
    </location>
</feature>
<evidence type="ECO:0000259" key="7">
    <source>
        <dbReference type="Pfam" id="PF24552"/>
    </source>
</evidence>
<dbReference type="OrthoDB" id="1020717at2759"/>
<evidence type="ECO:0000256" key="6">
    <source>
        <dbReference type="SAM" id="SignalP"/>
    </source>
</evidence>
<keyword evidence="6" id="KW-0732">Signal</keyword>
<comment type="similarity">
    <text evidence="1">Belongs to the DEFL family.</text>
</comment>
<dbReference type="GO" id="GO:0031640">
    <property type="term" value="P:killing of cells of another organism"/>
    <property type="evidence" value="ECO:0007669"/>
    <property type="project" value="UniProtKB-KW"/>
</dbReference>
<accession>A0A565CFS3</accession>
<proteinExistence type="inferred from homology"/>
<dbReference type="InterPro" id="IPR056373">
    <property type="entry name" value="Defensin-like_dom"/>
</dbReference>
<evidence type="ECO:0000256" key="2">
    <source>
        <dbReference type="ARBA" id="ARBA00022529"/>
    </source>
</evidence>
<comment type="caution">
    <text evidence="8">The sequence shown here is derived from an EMBL/GenBank/DDBJ whole genome shotgun (WGS) entry which is preliminary data.</text>
</comment>
<keyword evidence="5" id="KW-1015">Disulfide bond</keyword>
<evidence type="ECO:0000256" key="5">
    <source>
        <dbReference type="ARBA" id="ARBA00023157"/>
    </source>
</evidence>
<feature type="domain" description="Defensin-like" evidence="7">
    <location>
        <begin position="36"/>
        <end position="84"/>
    </location>
</feature>
<keyword evidence="4" id="KW-0611">Plant defense</keyword>
<keyword evidence="3" id="KW-0295">Fungicide</keyword>